<protein>
    <submittedName>
        <fullName evidence="2">Transposase</fullName>
    </submittedName>
</protein>
<dbReference type="Proteomes" id="UP000095287">
    <property type="component" value="Unplaced"/>
</dbReference>
<dbReference type="AlphaFoldDB" id="A0A1I7YBI0"/>
<accession>A0A1I7YBI0</accession>
<name>A0A1I7YBI0_9BILA</name>
<evidence type="ECO:0000313" key="2">
    <source>
        <dbReference type="WBParaSite" id="L893_g14636.t1"/>
    </source>
</evidence>
<sequence>MTKPTFSSADLWISIDVAGPPYCSNLPAALDVIAKQGRRGMNGQTRQKRGGVKPLRRTVVKEKDFQCKTWRLSLL</sequence>
<keyword evidence="1" id="KW-1185">Reference proteome</keyword>
<proteinExistence type="predicted"/>
<organism evidence="1 2">
    <name type="scientific">Steinernema glaseri</name>
    <dbReference type="NCBI Taxonomy" id="37863"/>
    <lineage>
        <taxon>Eukaryota</taxon>
        <taxon>Metazoa</taxon>
        <taxon>Ecdysozoa</taxon>
        <taxon>Nematoda</taxon>
        <taxon>Chromadorea</taxon>
        <taxon>Rhabditida</taxon>
        <taxon>Tylenchina</taxon>
        <taxon>Panagrolaimomorpha</taxon>
        <taxon>Strongyloidoidea</taxon>
        <taxon>Steinernematidae</taxon>
        <taxon>Steinernema</taxon>
    </lineage>
</organism>
<evidence type="ECO:0000313" key="1">
    <source>
        <dbReference type="Proteomes" id="UP000095287"/>
    </source>
</evidence>
<reference evidence="2" key="1">
    <citation type="submission" date="2016-11" db="UniProtKB">
        <authorList>
            <consortium name="WormBaseParasite"/>
        </authorList>
    </citation>
    <scope>IDENTIFICATION</scope>
</reference>
<dbReference type="WBParaSite" id="L893_g14636.t1">
    <property type="protein sequence ID" value="L893_g14636.t1"/>
    <property type="gene ID" value="L893_g14636"/>
</dbReference>